<gene>
    <name evidence="1" type="ORF">JFP838_pA0163</name>
</gene>
<proteinExistence type="predicted"/>
<dbReference type="RefSeq" id="WP_061429682.1">
    <property type="nucleotide sequence ID" value="NZ_CP013615.1"/>
</dbReference>
<name>A0A140GRC0_CLOPF</name>
<protein>
    <submittedName>
        <fullName evidence="1">Uncharacterized protein</fullName>
    </submittedName>
</protein>
<dbReference type="PATRIC" id="fig|1502.177.peg.3370"/>
<dbReference type="EMBL" id="CP013615">
    <property type="protein sequence ID" value="AMN31079.1"/>
    <property type="molecule type" value="Genomic_DNA"/>
</dbReference>
<sequence length="181" mass="20841">MLIGDTKYTKKELELAFLLCMDESLSLKNCKLYDKEGNSACYEYSTGRCDECMITQYINRVKSGELPNLLTLKRCKTKYFVENIPTGTQISISDKIKITGELNIEGQPNTLDLPREKSLIYFSDSTILAIHNDCDSKVSIEIINEGHRFLKVDNQNILFAKGLYWIAFNHDYKLNNILFMK</sequence>
<keyword evidence="1" id="KW-0614">Plasmid</keyword>
<accession>A0A140GRC0</accession>
<organism evidence="1 2">
    <name type="scientific">Clostridium perfringens</name>
    <dbReference type="NCBI Taxonomy" id="1502"/>
    <lineage>
        <taxon>Bacteria</taxon>
        <taxon>Bacillati</taxon>
        <taxon>Bacillota</taxon>
        <taxon>Clostridia</taxon>
        <taxon>Eubacteriales</taxon>
        <taxon>Clostridiaceae</taxon>
        <taxon>Clostridium</taxon>
    </lineage>
</organism>
<reference evidence="1 2" key="1">
    <citation type="journal article" date="2016" name="PLoS ONE">
        <title>Plasmid Characterization and Chromosome Analysis of Two netF+ Clostridium perfringens Isolates Associated with Foal and Canine Necrotizing Enteritis.</title>
        <authorList>
            <person name="Mehdizadeh Gohari I."/>
            <person name="Kropinski A.M."/>
            <person name="Weese S.J."/>
            <person name="Parreira V.R."/>
            <person name="Whitehead A.E."/>
            <person name="Boerlin P."/>
            <person name="Prescott J.F."/>
        </authorList>
    </citation>
    <scope>NUCLEOTIDE SEQUENCE [LARGE SCALE GENOMIC DNA]</scope>
    <source>
        <strain evidence="1 2">JP838</strain>
        <plasmid evidence="2">Plasmid pJFP838A</plasmid>
    </source>
</reference>
<evidence type="ECO:0000313" key="1">
    <source>
        <dbReference type="EMBL" id="AMN31079.1"/>
    </source>
</evidence>
<evidence type="ECO:0000313" key="2">
    <source>
        <dbReference type="Proteomes" id="UP000070260"/>
    </source>
</evidence>
<geneLocation type="plasmid" evidence="1 2">
    <name>pJFP838A</name>
</geneLocation>
<dbReference type="AlphaFoldDB" id="A0A140GRC0"/>
<dbReference type="Proteomes" id="UP000070260">
    <property type="component" value="Plasmid pJFP838A"/>
</dbReference>